<dbReference type="InterPro" id="IPR023210">
    <property type="entry name" value="NADP_OxRdtase_dom"/>
</dbReference>
<dbReference type="InterPro" id="IPR018170">
    <property type="entry name" value="Aldo/ket_reductase_CS"/>
</dbReference>
<dbReference type="STRING" id="1157962.A0A250XCR5"/>
<feature type="signal peptide" evidence="5">
    <location>
        <begin position="1"/>
        <end position="18"/>
    </location>
</feature>
<evidence type="ECO:0000256" key="3">
    <source>
        <dbReference type="PIRSR" id="PIRSR000097-2"/>
    </source>
</evidence>
<organism evidence="7 8">
    <name type="scientific">Chlamydomonas eustigma</name>
    <dbReference type="NCBI Taxonomy" id="1157962"/>
    <lineage>
        <taxon>Eukaryota</taxon>
        <taxon>Viridiplantae</taxon>
        <taxon>Chlorophyta</taxon>
        <taxon>core chlorophytes</taxon>
        <taxon>Chlorophyceae</taxon>
        <taxon>CS clade</taxon>
        <taxon>Chlamydomonadales</taxon>
        <taxon>Chlamydomonadaceae</taxon>
        <taxon>Chlamydomonas</taxon>
    </lineage>
</organism>
<feature type="active site" description="Proton donor" evidence="2">
    <location>
        <position position="26"/>
    </location>
</feature>
<dbReference type="EMBL" id="BEGY01000055">
    <property type="protein sequence ID" value="GAX80682.1"/>
    <property type="molecule type" value="Genomic_DNA"/>
</dbReference>
<dbReference type="CDD" id="cd19071">
    <property type="entry name" value="AKR_AKR1-5-like"/>
    <property type="match status" value="1"/>
</dbReference>
<dbReference type="Proteomes" id="UP000232323">
    <property type="component" value="Unassembled WGS sequence"/>
</dbReference>
<accession>A0A250XCR5</accession>
<dbReference type="GO" id="GO:0016616">
    <property type="term" value="F:oxidoreductase activity, acting on the CH-OH group of donors, NAD or NADP as acceptor"/>
    <property type="evidence" value="ECO:0007669"/>
    <property type="project" value="UniProtKB-ARBA"/>
</dbReference>
<dbReference type="PROSITE" id="PS00798">
    <property type="entry name" value="ALDOKETO_REDUCTASE_1"/>
    <property type="match status" value="1"/>
</dbReference>
<dbReference type="InterPro" id="IPR036812">
    <property type="entry name" value="NAD(P)_OxRdtase_dom_sf"/>
</dbReference>
<dbReference type="FunFam" id="3.20.20.100:FF:000002">
    <property type="entry name" value="2,5-diketo-D-gluconic acid reductase A"/>
    <property type="match status" value="1"/>
</dbReference>
<feature type="binding site" evidence="3">
    <location>
        <position position="84"/>
    </location>
    <ligand>
        <name>substrate</name>
    </ligand>
</feature>
<reference evidence="7 8" key="1">
    <citation type="submission" date="2017-08" db="EMBL/GenBank/DDBJ databases">
        <title>Acidophilic green algal genome provides insights into adaptation to an acidic environment.</title>
        <authorList>
            <person name="Hirooka S."/>
            <person name="Hirose Y."/>
            <person name="Kanesaki Y."/>
            <person name="Higuchi S."/>
            <person name="Fujiwara T."/>
            <person name="Onuma R."/>
            <person name="Era A."/>
            <person name="Ohbayashi R."/>
            <person name="Uzuka A."/>
            <person name="Nozaki H."/>
            <person name="Yoshikawa H."/>
            <person name="Miyagishima S.Y."/>
        </authorList>
    </citation>
    <scope>NUCLEOTIDE SEQUENCE [LARGE SCALE GENOMIC DNA]</scope>
    <source>
        <strain evidence="7 8">NIES-2499</strain>
    </source>
</reference>
<dbReference type="PRINTS" id="PR00069">
    <property type="entry name" value="ALDKETRDTASE"/>
</dbReference>
<sequence length="261" mass="29579">MYILTLFGILLQFQVGYRHIDTAQVYGNEADVGLACKQSGIPRSQIYVTTKLWSSQWGYDRATAAIKSSLTRLGLDYVDLMLLHHPADPNLRAETWRALEDSKDQIWRALEDAKDQGLLKSIGVSNFSEAHIEKLLLTAKHKPVVNQIEIHPFLQRRALVKYCQKQGISLQAYSPLTRGIRLNDASLKFLADKKGITTAQLLIRWTIQKGYITLPKSVNAERQFQNFNVTSFELSSEEMDSLDDLEEGWVSGWDPVANDPV</sequence>
<feature type="domain" description="NADP-dependent oxidoreductase" evidence="6">
    <location>
        <begin position="13"/>
        <end position="246"/>
    </location>
</feature>
<comment type="caution">
    <text evidence="7">The sequence shown here is derived from an EMBL/GenBank/DDBJ whole genome shotgun (WGS) entry which is preliminary data.</text>
</comment>
<dbReference type="InterPro" id="IPR020471">
    <property type="entry name" value="AKR"/>
</dbReference>
<name>A0A250XCR5_9CHLO</name>
<protein>
    <recommendedName>
        <fullName evidence="6">NADP-dependent oxidoreductase domain-containing protein</fullName>
    </recommendedName>
</protein>
<evidence type="ECO:0000313" key="7">
    <source>
        <dbReference type="EMBL" id="GAX80682.1"/>
    </source>
</evidence>
<dbReference type="Pfam" id="PF00248">
    <property type="entry name" value="Aldo_ket_red"/>
    <property type="match status" value="1"/>
</dbReference>
<feature type="chain" id="PRO_5011970449" description="NADP-dependent oxidoreductase domain-containing protein" evidence="5">
    <location>
        <begin position="19"/>
        <end position="261"/>
    </location>
</feature>
<dbReference type="OrthoDB" id="416253at2759"/>
<gene>
    <name evidence="7" type="ORF">CEUSTIGMA_g8117.t1</name>
</gene>
<evidence type="ECO:0000313" key="8">
    <source>
        <dbReference type="Proteomes" id="UP000232323"/>
    </source>
</evidence>
<evidence type="ECO:0000256" key="1">
    <source>
        <dbReference type="ARBA" id="ARBA00023002"/>
    </source>
</evidence>
<dbReference type="SUPFAM" id="SSF51430">
    <property type="entry name" value="NAD(P)-linked oxidoreductase"/>
    <property type="match status" value="1"/>
</dbReference>
<dbReference type="PIRSF" id="PIRSF000097">
    <property type="entry name" value="AKR"/>
    <property type="match status" value="1"/>
</dbReference>
<evidence type="ECO:0000259" key="6">
    <source>
        <dbReference type="Pfam" id="PF00248"/>
    </source>
</evidence>
<evidence type="ECO:0000256" key="2">
    <source>
        <dbReference type="PIRSR" id="PIRSR000097-1"/>
    </source>
</evidence>
<keyword evidence="1" id="KW-0560">Oxidoreductase</keyword>
<dbReference type="PANTHER" id="PTHR43827:SF13">
    <property type="entry name" value="ALDO_KETO REDUCTASE FAMILY PROTEIN"/>
    <property type="match status" value="1"/>
</dbReference>
<evidence type="ECO:0000256" key="5">
    <source>
        <dbReference type="SAM" id="SignalP"/>
    </source>
</evidence>
<keyword evidence="5" id="KW-0732">Signal</keyword>
<dbReference type="AlphaFoldDB" id="A0A250XCR5"/>
<dbReference type="PANTHER" id="PTHR43827">
    <property type="entry name" value="2,5-DIKETO-D-GLUCONIC ACID REDUCTASE"/>
    <property type="match status" value="1"/>
</dbReference>
<evidence type="ECO:0000256" key="4">
    <source>
        <dbReference type="PIRSR" id="PIRSR000097-3"/>
    </source>
</evidence>
<keyword evidence="8" id="KW-1185">Reference proteome</keyword>
<feature type="site" description="Lowers pKa of active site Tyr" evidence="4">
    <location>
        <position position="51"/>
    </location>
</feature>
<dbReference type="Gene3D" id="3.20.20.100">
    <property type="entry name" value="NADP-dependent oxidoreductase domain"/>
    <property type="match status" value="1"/>
</dbReference>
<proteinExistence type="predicted"/>
<dbReference type="PROSITE" id="PS00063">
    <property type="entry name" value="ALDOKETO_REDUCTASE_3"/>
    <property type="match status" value="1"/>
</dbReference>